<dbReference type="SUPFAM" id="SSF53098">
    <property type="entry name" value="Ribonuclease H-like"/>
    <property type="match status" value="1"/>
</dbReference>
<evidence type="ECO:0000313" key="7">
    <source>
        <dbReference type="Proteomes" id="UP000265100"/>
    </source>
</evidence>
<sequence length="658" mass="74460">MTTFSVTTNLTRYYFHNSSQIKVTCPNHCGERCSFFSWKYGHYFEFLSTKDLNIKVRCTLCVGEKVLSTFKNTTSNLKKHLESQHSTVKLTERVPPSGPKQRAVTSAEGPTPPKQQKLDFGAKPVSDEELKKLVAQYIVEEMLPINTVDSPSFRAIIKKIPTSVNAELPHRTTFTSYLEKEFTEMERNLKATLNEIDFVSTTADIWTANNRSYMGVMLHWISRTTLERHKVALACRRIRGRHTYDVIGTEIENIHSSYGLLNKVVATVTDNGSNFVKAFQVYHPVTESDDETEEEESSPKDDDVTFSDLSEILSAENESDGQLSLPPHRRCASHTINIICTRDVEKHLTTNAESRAVYRSSTAKCTALWTKSSRSTLASETVEEISKRKLLIPTATRWNSFFDAVKRIAEIPMGELNTLCTKLGLKCFKDQEYQFLHEYCMAMKPLTAALDILQGDCPYGTLLPTLEVLMQKTQAVKDDLSRMTAGLPDAIVQAIQTRFAGVLDDKDALLAAASCPKFKLRWLRDAGRRERVKQLLTAECCTTAPLVKNPASVPSATTSSSQGEMDFFTFEAEPEEETYSAEKEVMDYLMSGYDLQILHKFSSIKTIFLKYNTPTPSSAPVERLFSLGGLVLTPKRHRLSDKRFEKLLRYYNFEHLYG</sequence>
<dbReference type="PANTHER" id="PTHR47501">
    <property type="entry name" value="TRANSPOSASE-RELATED"/>
    <property type="match status" value="1"/>
</dbReference>
<accession>A0AAX7VXC2</accession>
<dbReference type="Proteomes" id="UP000265100">
    <property type="component" value="Chromosome 12"/>
</dbReference>
<name>A0AAX7VXC2_ASTCA</name>
<reference evidence="6" key="3">
    <citation type="submission" date="2025-09" db="UniProtKB">
        <authorList>
            <consortium name="Ensembl"/>
        </authorList>
    </citation>
    <scope>IDENTIFICATION</scope>
</reference>
<evidence type="ECO:0000256" key="4">
    <source>
        <dbReference type="SAM" id="MobiDB-lite"/>
    </source>
</evidence>
<feature type="region of interest" description="Disordered" evidence="4">
    <location>
        <begin position="81"/>
        <end position="121"/>
    </location>
</feature>
<dbReference type="GO" id="GO:0008270">
    <property type="term" value="F:zinc ion binding"/>
    <property type="evidence" value="ECO:0007669"/>
    <property type="project" value="UniProtKB-KW"/>
</dbReference>
<evidence type="ECO:0000256" key="3">
    <source>
        <dbReference type="ARBA" id="ARBA00022833"/>
    </source>
</evidence>
<reference evidence="6" key="1">
    <citation type="submission" date="2018-05" db="EMBL/GenBank/DDBJ databases">
        <authorList>
            <person name="Datahose"/>
        </authorList>
    </citation>
    <scope>NUCLEOTIDE SEQUENCE</scope>
</reference>
<keyword evidence="7" id="KW-1185">Reference proteome</keyword>
<dbReference type="Ensembl" id="ENSACLT00000096971.1">
    <property type="protein sequence ID" value="ENSACLP00000080596.1"/>
    <property type="gene ID" value="ENSACLG00000019500.2"/>
</dbReference>
<dbReference type="InterPro" id="IPR003656">
    <property type="entry name" value="Znf_BED"/>
</dbReference>
<keyword evidence="2" id="KW-0863">Zinc-finger</keyword>
<evidence type="ECO:0000256" key="1">
    <source>
        <dbReference type="ARBA" id="ARBA00022723"/>
    </source>
</evidence>
<keyword evidence="1" id="KW-0479">Metal-binding</keyword>
<dbReference type="PANTHER" id="PTHR47501:SF7">
    <property type="entry name" value="TRANSPOSASE"/>
    <property type="match status" value="1"/>
</dbReference>
<organism evidence="6 7">
    <name type="scientific">Astatotilapia calliptera</name>
    <name type="common">Eastern happy</name>
    <name type="synonym">Chromis callipterus</name>
    <dbReference type="NCBI Taxonomy" id="8154"/>
    <lineage>
        <taxon>Eukaryota</taxon>
        <taxon>Metazoa</taxon>
        <taxon>Chordata</taxon>
        <taxon>Craniata</taxon>
        <taxon>Vertebrata</taxon>
        <taxon>Euteleostomi</taxon>
        <taxon>Actinopterygii</taxon>
        <taxon>Neopterygii</taxon>
        <taxon>Teleostei</taxon>
        <taxon>Neoteleostei</taxon>
        <taxon>Acanthomorphata</taxon>
        <taxon>Ovalentaria</taxon>
        <taxon>Cichlomorphae</taxon>
        <taxon>Cichliformes</taxon>
        <taxon>Cichlidae</taxon>
        <taxon>African cichlids</taxon>
        <taxon>Pseudocrenilabrinae</taxon>
        <taxon>Haplochromini</taxon>
        <taxon>Astatotilapia</taxon>
    </lineage>
</organism>
<dbReference type="InterPro" id="IPR012337">
    <property type="entry name" value="RNaseH-like_sf"/>
</dbReference>
<dbReference type="GeneTree" id="ENSGT00530000064692"/>
<evidence type="ECO:0000259" key="5">
    <source>
        <dbReference type="Pfam" id="PF02892"/>
    </source>
</evidence>
<proteinExistence type="predicted"/>
<dbReference type="GO" id="GO:0003677">
    <property type="term" value="F:DNA binding"/>
    <property type="evidence" value="ECO:0007669"/>
    <property type="project" value="InterPro"/>
</dbReference>
<dbReference type="Pfam" id="PF02892">
    <property type="entry name" value="zf-BED"/>
    <property type="match status" value="1"/>
</dbReference>
<reference evidence="6" key="2">
    <citation type="submission" date="2025-08" db="UniProtKB">
        <authorList>
            <consortium name="Ensembl"/>
        </authorList>
    </citation>
    <scope>IDENTIFICATION</scope>
</reference>
<keyword evidence="3" id="KW-0862">Zinc</keyword>
<feature type="domain" description="BED-type" evidence="5">
    <location>
        <begin position="42"/>
        <end position="86"/>
    </location>
</feature>
<evidence type="ECO:0000256" key="2">
    <source>
        <dbReference type="ARBA" id="ARBA00022771"/>
    </source>
</evidence>
<dbReference type="AlphaFoldDB" id="A0AAX7VXC2"/>
<protein>
    <recommendedName>
        <fullName evidence="5">BED-type domain-containing protein</fullName>
    </recommendedName>
</protein>
<evidence type="ECO:0000313" key="6">
    <source>
        <dbReference type="Ensembl" id="ENSACLP00000080596.1"/>
    </source>
</evidence>